<accession>A0A0E9TUM6</accession>
<protein>
    <submittedName>
        <fullName evidence="1">Uncharacterized protein</fullName>
    </submittedName>
</protein>
<reference evidence="1" key="2">
    <citation type="journal article" date="2015" name="Fish Shellfish Immunol.">
        <title>Early steps in the European eel (Anguilla anguilla)-Vibrio vulnificus interaction in the gills: Role of the RtxA13 toxin.</title>
        <authorList>
            <person name="Callol A."/>
            <person name="Pajuelo D."/>
            <person name="Ebbesson L."/>
            <person name="Teles M."/>
            <person name="MacKenzie S."/>
            <person name="Amaro C."/>
        </authorList>
    </citation>
    <scope>NUCLEOTIDE SEQUENCE</scope>
</reference>
<dbReference type="AlphaFoldDB" id="A0A0E9TUM6"/>
<organism evidence="1">
    <name type="scientific">Anguilla anguilla</name>
    <name type="common">European freshwater eel</name>
    <name type="synonym">Muraena anguilla</name>
    <dbReference type="NCBI Taxonomy" id="7936"/>
    <lineage>
        <taxon>Eukaryota</taxon>
        <taxon>Metazoa</taxon>
        <taxon>Chordata</taxon>
        <taxon>Craniata</taxon>
        <taxon>Vertebrata</taxon>
        <taxon>Euteleostomi</taxon>
        <taxon>Actinopterygii</taxon>
        <taxon>Neopterygii</taxon>
        <taxon>Teleostei</taxon>
        <taxon>Anguilliformes</taxon>
        <taxon>Anguillidae</taxon>
        <taxon>Anguilla</taxon>
    </lineage>
</organism>
<sequence length="68" mass="8118">MQTLSSINNSTVYKTNTRVQCSQRPHSVLIKTQKTQTDNLFPRRTRRNCVLTRQLEYIFQFEGHYVKL</sequence>
<proteinExistence type="predicted"/>
<name>A0A0E9TUM6_ANGAN</name>
<dbReference type="EMBL" id="GBXM01051395">
    <property type="protein sequence ID" value="JAH57182.1"/>
    <property type="molecule type" value="Transcribed_RNA"/>
</dbReference>
<reference evidence="1" key="1">
    <citation type="submission" date="2014-11" db="EMBL/GenBank/DDBJ databases">
        <authorList>
            <person name="Amaro Gonzalez C."/>
        </authorList>
    </citation>
    <scope>NUCLEOTIDE SEQUENCE</scope>
</reference>
<evidence type="ECO:0000313" key="1">
    <source>
        <dbReference type="EMBL" id="JAH57182.1"/>
    </source>
</evidence>